<dbReference type="CDD" id="cd09725">
    <property type="entry name" value="Cas2_I_II_III"/>
    <property type="match status" value="1"/>
</dbReference>
<dbReference type="HAMAP" id="MF_01471">
    <property type="entry name" value="Cas2"/>
    <property type="match status" value="1"/>
</dbReference>
<evidence type="ECO:0000256" key="6">
    <source>
        <dbReference type="ARBA" id="ARBA00022801"/>
    </source>
</evidence>
<keyword evidence="4 9" id="KW-0479">Metal-binding</keyword>
<evidence type="ECO:0000256" key="1">
    <source>
        <dbReference type="ARBA" id="ARBA00001946"/>
    </source>
</evidence>
<reference evidence="11 12" key="1">
    <citation type="submission" date="2020-06" db="EMBL/GenBank/DDBJ databases">
        <title>High-quality draft genome of sulfate reducer Desulfobacter latus type strain AcrS2 isolated from marine sediment.</title>
        <authorList>
            <person name="Hoppe M."/>
            <person name="Larsen C.K."/>
            <person name="Marshall I.P.G."/>
            <person name="Schramm A."/>
            <person name="Marietou A.G."/>
        </authorList>
    </citation>
    <scope>NUCLEOTIDE SEQUENCE [LARGE SCALE GENOMIC DNA]</scope>
    <source>
        <strain evidence="11 12">AcRS2</strain>
    </source>
</reference>
<comment type="cofactor">
    <cofactor evidence="1 9">
        <name>Mg(2+)</name>
        <dbReference type="ChEBI" id="CHEBI:18420"/>
    </cofactor>
</comment>
<dbReference type="AlphaFoldDB" id="A0A850T5Q9"/>
<accession>A0A850T5Q9</accession>
<proteinExistence type="inferred from homology"/>
<comment type="caution">
    <text evidence="11">The sequence shown here is derived from an EMBL/GenBank/DDBJ whole genome shotgun (WGS) entry which is preliminary data.</text>
</comment>
<dbReference type="EC" id="3.1.-.-" evidence="9"/>
<dbReference type="SUPFAM" id="SSF143430">
    <property type="entry name" value="TTP0101/SSO1404-like"/>
    <property type="match status" value="1"/>
</dbReference>
<keyword evidence="5 9" id="KW-0255">Endonuclease</keyword>
<keyword evidence="7 9" id="KW-0460">Magnesium</keyword>
<evidence type="ECO:0000313" key="12">
    <source>
        <dbReference type="Proteomes" id="UP000553343"/>
    </source>
</evidence>
<keyword evidence="3 9" id="KW-0540">Nuclease</keyword>
<evidence type="ECO:0000256" key="3">
    <source>
        <dbReference type="ARBA" id="ARBA00022722"/>
    </source>
</evidence>
<sequence>MFFLVCFDIVDNRVRYRVVKILKGYGTRVQKSVFECANMTEYKFMKMQSDLEEIIDHGEDTIRYYPLCKHCVGQVEFSGTGNPPNTRAYSVS</sequence>
<dbReference type="RefSeq" id="WP_178367884.1">
    <property type="nucleotide sequence ID" value="NZ_JACADJ010000076.1"/>
</dbReference>
<dbReference type="Pfam" id="PF09827">
    <property type="entry name" value="CRISPR_Cas2"/>
    <property type="match status" value="1"/>
</dbReference>
<comment type="similarity">
    <text evidence="2 9 10">Belongs to the CRISPR-associated endoribonuclease Cas2 protein family.</text>
</comment>
<evidence type="ECO:0000256" key="2">
    <source>
        <dbReference type="ARBA" id="ARBA00009959"/>
    </source>
</evidence>
<dbReference type="PANTHER" id="PTHR34405">
    <property type="entry name" value="CRISPR-ASSOCIATED ENDORIBONUCLEASE CAS2"/>
    <property type="match status" value="1"/>
</dbReference>
<comment type="function">
    <text evidence="9">CRISPR (clustered regularly interspaced short palindromic repeat), is an adaptive immune system that provides protection against mobile genetic elements (viruses, transposable elements and conjugative plasmids). CRISPR clusters contain sequences complementary to antecedent mobile elements and target invading nucleic acids. CRISPR clusters are transcribed and processed into CRISPR RNA (crRNA). Functions as a ssRNA-specific endoribonuclease. Involved in the integration of spacer DNA into the CRISPR cassette.</text>
</comment>
<evidence type="ECO:0000256" key="8">
    <source>
        <dbReference type="ARBA" id="ARBA00023118"/>
    </source>
</evidence>
<dbReference type="InterPro" id="IPR021127">
    <property type="entry name" value="CRISPR_associated_Cas2"/>
</dbReference>
<evidence type="ECO:0000256" key="7">
    <source>
        <dbReference type="ARBA" id="ARBA00022842"/>
    </source>
</evidence>
<dbReference type="Proteomes" id="UP000553343">
    <property type="component" value="Unassembled WGS sequence"/>
</dbReference>
<evidence type="ECO:0000256" key="9">
    <source>
        <dbReference type="HAMAP-Rule" id="MF_01471"/>
    </source>
</evidence>
<evidence type="ECO:0000256" key="5">
    <source>
        <dbReference type="ARBA" id="ARBA00022759"/>
    </source>
</evidence>
<comment type="subunit">
    <text evidence="9">Homodimer, forms a heterotetramer with a Cas1 homodimer.</text>
</comment>
<evidence type="ECO:0000256" key="4">
    <source>
        <dbReference type="ARBA" id="ARBA00022723"/>
    </source>
</evidence>
<dbReference type="GO" id="GO:0016787">
    <property type="term" value="F:hydrolase activity"/>
    <property type="evidence" value="ECO:0007669"/>
    <property type="project" value="UniProtKB-KW"/>
</dbReference>
<keyword evidence="12" id="KW-1185">Reference proteome</keyword>
<gene>
    <name evidence="9 11" type="primary">cas2</name>
    <name evidence="11" type="ORF">HXW94_15820</name>
</gene>
<protein>
    <recommendedName>
        <fullName evidence="9">CRISPR-associated endoribonuclease Cas2</fullName>
        <ecNumber evidence="9">3.1.-.-</ecNumber>
    </recommendedName>
</protein>
<name>A0A850T5Q9_9BACT</name>
<evidence type="ECO:0000313" key="11">
    <source>
        <dbReference type="EMBL" id="NWH06431.1"/>
    </source>
</evidence>
<dbReference type="EMBL" id="JACADJ010000076">
    <property type="protein sequence ID" value="NWH06431.1"/>
    <property type="molecule type" value="Genomic_DNA"/>
</dbReference>
<dbReference type="GO" id="GO:0046872">
    <property type="term" value="F:metal ion binding"/>
    <property type="evidence" value="ECO:0007669"/>
    <property type="project" value="UniProtKB-UniRule"/>
</dbReference>
<evidence type="ECO:0000256" key="10">
    <source>
        <dbReference type="PIRNR" id="PIRNR032582"/>
    </source>
</evidence>
<keyword evidence="8 9" id="KW-0051">Antiviral defense</keyword>
<dbReference type="InterPro" id="IPR019199">
    <property type="entry name" value="Virulence_VapD/CRISPR_Cas2"/>
</dbReference>
<dbReference type="GO" id="GO:0043571">
    <property type="term" value="P:maintenance of CRISPR repeat elements"/>
    <property type="evidence" value="ECO:0007669"/>
    <property type="project" value="UniProtKB-UniRule"/>
</dbReference>
<dbReference type="PIRSF" id="PIRSF032582">
    <property type="entry name" value="Cas2"/>
    <property type="match status" value="1"/>
</dbReference>
<dbReference type="NCBIfam" id="TIGR01573">
    <property type="entry name" value="cas2"/>
    <property type="match status" value="1"/>
</dbReference>
<keyword evidence="6 9" id="KW-0378">Hydrolase</keyword>
<dbReference type="Gene3D" id="3.30.70.240">
    <property type="match status" value="1"/>
</dbReference>
<organism evidence="11 12">
    <name type="scientific">Desulfobacter latus</name>
    <dbReference type="NCBI Taxonomy" id="2292"/>
    <lineage>
        <taxon>Bacteria</taxon>
        <taxon>Pseudomonadati</taxon>
        <taxon>Thermodesulfobacteriota</taxon>
        <taxon>Desulfobacteria</taxon>
        <taxon>Desulfobacterales</taxon>
        <taxon>Desulfobacteraceae</taxon>
        <taxon>Desulfobacter</taxon>
    </lineage>
</organism>
<dbReference type="GO" id="GO:0004521">
    <property type="term" value="F:RNA endonuclease activity"/>
    <property type="evidence" value="ECO:0007669"/>
    <property type="project" value="UniProtKB-UniRule"/>
</dbReference>
<feature type="binding site" evidence="9">
    <location>
        <position position="8"/>
    </location>
    <ligand>
        <name>Mg(2+)</name>
        <dbReference type="ChEBI" id="CHEBI:18420"/>
        <note>catalytic</note>
    </ligand>
</feature>
<dbReference type="GO" id="GO:0051607">
    <property type="term" value="P:defense response to virus"/>
    <property type="evidence" value="ECO:0007669"/>
    <property type="project" value="UniProtKB-UniRule"/>
</dbReference>
<dbReference type="PANTHER" id="PTHR34405:SF3">
    <property type="entry name" value="CRISPR-ASSOCIATED ENDORIBONUCLEASE CAS2 3"/>
    <property type="match status" value="1"/>
</dbReference>